<protein>
    <submittedName>
        <fullName evidence="2">Uncharacterized protein</fullName>
    </submittedName>
</protein>
<feature type="compositionally biased region" description="Low complexity" evidence="1">
    <location>
        <begin position="9"/>
        <end position="20"/>
    </location>
</feature>
<dbReference type="Proteomes" id="UP000237105">
    <property type="component" value="Unassembled WGS sequence"/>
</dbReference>
<evidence type="ECO:0000256" key="1">
    <source>
        <dbReference type="SAM" id="MobiDB-lite"/>
    </source>
</evidence>
<organism evidence="2 3">
    <name type="scientific">Parasponia andersonii</name>
    <name type="common">Sponia andersonii</name>
    <dbReference type="NCBI Taxonomy" id="3476"/>
    <lineage>
        <taxon>Eukaryota</taxon>
        <taxon>Viridiplantae</taxon>
        <taxon>Streptophyta</taxon>
        <taxon>Embryophyta</taxon>
        <taxon>Tracheophyta</taxon>
        <taxon>Spermatophyta</taxon>
        <taxon>Magnoliopsida</taxon>
        <taxon>eudicotyledons</taxon>
        <taxon>Gunneridae</taxon>
        <taxon>Pentapetalae</taxon>
        <taxon>rosids</taxon>
        <taxon>fabids</taxon>
        <taxon>Rosales</taxon>
        <taxon>Cannabaceae</taxon>
        <taxon>Parasponia</taxon>
    </lineage>
</organism>
<gene>
    <name evidence="2" type="ORF">PanWU01x14_038420</name>
</gene>
<comment type="caution">
    <text evidence="2">The sequence shown here is derived from an EMBL/GenBank/DDBJ whole genome shotgun (WGS) entry which is preliminary data.</text>
</comment>
<evidence type="ECO:0000313" key="3">
    <source>
        <dbReference type="Proteomes" id="UP000237105"/>
    </source>
</evidence>
<accession>A0A2P5DRI8</accession>
<reference evidence="3" key="1">
    <citation type="submission" date="2016-06" db="EMBL/GenBank/DDBJ databases">
        <title>Parallel loss of symbiosis genes in relatives of nitrogen-fixing non-legume Parasponia.</title>
        <authorList>
            <person name="Van Velzen R."/>
            <person name="Holmer R."/>
            <person name="Bu F."/>
            <person name="Rutten L."/>
            <person name="Van Zeijl A."/>
            <person name="Liu W."/>
            <person name="Santuari L."/>
            <person name="Cao Q."/>
            <person name="Sharma T."/>
            <person name="Shen D."/>
            <person name="Roswanjaya Y."/>
            <person name="Wardhani T."/>
            <person name="Kalhor M.S."/>
            <person name="Jansen J."/>
            <person name="Van den Hoogen J."/>
            <person name="Gungor B."/>
            <person name="Hartog M."/>
            <person name="Hontelez J."/>
            <person name="Verver J."/>
            <person name="Yang W.-C."/>
            <person name="Schijlen E."/>
            <person name="Repin R."/>
            <person name="Schilthuizen M."/>
            <person name="Schranz E."/>
            <person name="Heidstra R."/>
            <person name="Miyata K."/>
            <person name="Fedorova E."/>
            <person name="Kohlen W."/>
            <person name="Bisseling T."/>
            <person name="Smit S."/>
            <person name="Geurts R."/>
        </authorList>
    </citation>
    <scope>NUCLEOTIDE SEQUENCE [LARGE SCALE GENOMIC DNA]</scope>
    <source>
        <strain evidence="3">cv. WU1-14</strain>
    </source>
</reference>
<dbReference type="AlphaFoldDB" id="A0A2P5DRI8"/>
<sequence>MWPLTQFVPSANSLSSSSPPLRLSQLILSPSVPYTTAGARSRLSSHHRPPLTFQAGPTHLETWPAIVVALSKL</sequence>
<keyword evidence="3" id="KW-1185">Reference proteome</keyword>
<feature type="region of interest" description="Disordered" evidence="1">
    <location>
        <begin position="1"/>
        <end position="20"/>
    </location>
</feature>
<name>A0A2P5DRI8_PARAD</name>
<evidence type="ECO:0000313" key="2">
    <source>
        <dbReference type="EMBL" id="PON75891.1"/>
    </source>
</evidence>
<dbReference type="EMBL" id="JXTB01000021">
    <property type="protein sequence ID" value="PON75891.1"/>
    <property type="molecule type" value="Genomic_DNA"/>
</dbReference>
<proteinExistence type="predicted"/>